<keyword evidence="9" id="KW-0630">Potassium</keyword>
<geneLocation type="chloroplast" evidence="11"/>
<dbReference type="Gramene" id="Tritim_EIv0.3_1652900.1">
    <property type="protein sequence ID" value="Tritim_EIv0.3_1652900.1.CDS1"/>
    <property type="gene ID" value="Tritim_EIv0.3_1652900"/>
</dbReference>
<feature type="transmembrane region" description="Helical" evidence="9">
    <location>
        <begin position="148"/>
        <end position="168"/>
    </location>
</feature>
<comment type="catalytic activity">
    <reaction evidence="9">
        <text>K(+)(in) + H(+)(out) = K(+)(out) + H(+)(in)</text>
        <dbReference type="Rhea" id="RHEA:29467"/>
        <dbReference type="ChEBI" id="CHEBI:15378"/>
        <dbReference type="ChEBI" id="CHEBI:29103"/>
    </reaction>
</comment>
<keyword evidence="9" id="KW-0050">Antiport</keyword>
<dbReference type="Gramene" id="Tritim_EIv0.3_1666930.1">
    <property type="protein sequence ID" value="Tritim_EIv0.3_1666930.1.CDS1"/>
    <property type="gene ID" value="Tritim_EIv0.3_1666930"/>
</dbReference>
<dbReference type="GO" id="GO:0006813">
    <property type="term" value="P:potassium ion transport"/>
    <property type="evidence" value="ECO:0007669"/>
    <property type="project" value="UniProtKB-UniRule"/>
</dbReference>
<dbReference type="Gramene" id="Tritim_EIv0.3_1654130.1">
    <property type="protein sequence ID" value="Tritim_EIv0.3_1654130.1.CDS1"/>
    <property type="gene ID" value="Tritim_EIv0.3_1654130"/>
</dbReference>
<evidence type="ECO:0000256" key="2">
    <source>
        <dbReference type="ARBA" id="ARBA00022448"/>
    </source>
</evidence>
<reference evidence="14" key="4">
    <citation type="submission" date="2018-02" db="EMBL/GenBank/DDBJ databases">
        <title>Complete Chloroplast Genome Assembly of 16 Diverse Wheat Genotypes.</title>
        <authorList>
            <person name="Li P."/>
            <person name="Biligetu B."/>
            <person name="Fu Y.-B."/>
        </authorList>
    </citation>
    <scope>NUCLEOTIDE SEQUENCE</scope>
    <source>
        <strain evidence="14">CN001847</strain>
        <strain evidence="15">CN034138</strain>
    </source>
</reference>
<keyword evidence="5 9" id="KW-1133">Transmembrane helix</keyword>
<keyword evidence="11" id="KW-0934">Plastid</keyword>
<dbReference type="EMBL" id="KY636166">
    <property type="protein sequence ID" value="ASD47073.1"/>
    <property type="molecule type" value="Genomic_DNA"/>
</dbReference>
<dbReference type="PANTHER" id="PTHR33650">
    <property type="entry name" value="CHLOROPLAST ENVELOPE MEMBRANE PROTEIN-RELATED"/>
    <property type="match status" value="1"/>
</dbReference>
<dbReference type="GeneID" id="20170361"/>
<evidence type="ECO:0000256" key="8">
    <source>
        <dbReference type="ARBA" id="ARBA00043980"/>
    </source>
</evidence>
<dbReference type="EMBL" id="KJ614408">
    <property type="protein sequence ID" value="AIG91423.1"/>
    <property type="molecule type" value="Genomic_DNA"/>
</dbReference>
<evidence type="ECO:0000256" key="3">
    <source>
        <dbReference type="ARBA" id="ARBA00022692"/>
    </source>
</evidence>
<dbReference type="EMBL" id="MG958546">
    <property type="protein sequence ID" value="QBK82556.1"/>
    <property type="molecule type" value="Genomic_DNA"/>
</dbReference>
<evidence type="ECO:0000256" key="6">
    <source>
        <dbReference type="ARBA" id="ARBA00023065"/>
    </source>
</evidence>
<sequence length="230" mass="27091">MKKKKALPSLLYLVFIVLLPWGVSSSFNKCLELWIKNWWNTRQSETLLTDIQEKRILERFIELEELSLLDEMIKGKLKTHVQKPPTGIHKEIIQWVKINNEDHLHTILHFSTNIICLAILSGSFFLGKEELVILNSWVQEFFYNLNDSIKAFFILLVTDFFVGFHSTRGWELVIRWVYNDFGWAPNELIFTIFVCSFPVILDTCLKFWVFFCLNRLSPSLVVIYHSISEA</sequence>
<keyword evidence="10" id="KW-0732">Signal</keyword>
<comment type="similarity">
    <text evidence="8 9">Belongs to the CemA family.</text>
</comment>
<dbReference type="HAMAP" id="MF_01308">
    <property type="entry name" value="CemA_PxcA"/>
    <property type="match status" value="1"/>
</dbReference>
<dbReference type="Gramene" id="Tritim_EIv0.3_1657420.1">
    <property type="protein sequence ID" value="Tritim_EIv0.3_1657420.1.CDS1"/>
    <property type="gene ID" value="Tritim_EIv0.3_1657420"/>
</dbReference>
<dbReference type="Gramene" id="Tritim_EIv0.3_1652680.1">
    <property type="protein sequence ID" value="Tritim_EIv0.3_1652680.1.CDS1"/>
    <property type="gene ID" value="Tritim_EIv0.3_1652680"/>
</dbReference>
<keyword evidence="9" id="KW-1001">Plastid inner membrane</keyword>
<evidence type="ECO:0000256" key="9">
    <source>
        <dbReference type="HAMAP-Rule" id="MF_01308"/>
    </source>
</evidence>
<keyword evidence="6 9" id="KW-0406">Ion transport</keyword>
<dbReference type="EMBL" id="KJ614407">
    <property type="protein sequence ID" value="AIG91341.1"/>
    <property type="molecule type" value="Genomic_DNA"/>
</dbReference>
<feature type="signal peptide" evidence="10">
    <location>
        <begin position="1"/>
        <end position="25"/>
    </location>
</feature>
<dbReference type="PANTHER" id="PTHR33650:SF2">
    <property type="entry name" value="CHLOROPLAST ENVELOPE MEMBRANE PROTEIN"/>
    <property type="match status" value="1"/>
</dbReference>
<evidence type="ECO:0000313" key="15">
    <source>
        <dbReference type="EMBL" id="QBK83622.1"/>
    </source>
</evidence>
<reference evidence="13" key="2">
    <citation type="submission" date="2014-07" db="EMBL/GenBank/DDBJ databases">
        <title>The Complete Chloroplast DNA Sequences of Zanduri Wheats.</title>
        <authorList>
            <person name="Gogniashvili M."/>
            <person name="Naskidashvili P."/>
            <person name="Bedoshvili D."/>
            <person name="Kotorashvili A."/>
            <person name="Kotaria N."/>
            <person name="Beridze T."/>
        </authorList>
    </citation>
    <scope>NUCLEOTIDE SEQUENCE</scope>
</reference>
<dbReference type="Gramene" id="Tritim_EIv0.3_1652640.1">
    <property type="protein sequence ID" value="Tritim_EIv0.3_1652640.1.CDS1"/>
    <property type="gene ID" value="Tritim_EIv0.3_1652640"/>
</dbReference>
<evidence type="ECO:0000313" key="11">
    <source>
        <dbReference type="EMBL" id="AIG91341.1"/>
    </source>
</evidence>
<evidence type="ECO:0000256" key="4">
    <source>
        <dbReference type="ARBA" id="ARBA00022781"/>
    </source>
</evidence>
<comment type="subcellular location">
    <subcellularLocation>
        <location evidence="1">Membrane</location>
        <topology evidence="1">Multi-pass membrane protein</topology>
    </subcellularLocation>
    <subcellularLocation>
        <location evidence="9">Plastid</location>
        <location evidence="9">Chloroplast inner membrane</location>
        <topology evidence="9">Multi-pass membrane protein</topology>
    </subcellularLocation>
</comment>
<feature type="transmembrane region" description="Helical" evidence="9">
    <location>
        <begin position="107"/>
        <end position="127"/>
    </location>
</feature>
<evidence type="ECO:0000313" key="12">
    <source>
        <dbReference type="EMBL" id="ASD46919.1"/>
    </source>
</evidence>
<accession>A0A075VWE9</accession>
<proteinExistence type="inferred from homology"/>
<keyword evidence="3 9" id="KW-0812">Transmembrane</keyword>
<dbReference type="EMBL" id="KY636164">
    <property type="protein sequence ID" value="ASD46919.1"/>
    <property type="molecule type" value="Genomic_DNA"/>
</dbReference>
<dbReference type="Pfam" id="PF03040">
    <property type="entry name" value="CemA"/>
    <property type="match status" value="1"/>
</dbReference>
<dbReference type="Gramene" id="Tritim_EIv0.3_1661770.1">
    <property type="protein sequence ID" value="Tritim_EIv0.3_1661770.1.CDS1"/>
    <property type="gene ID" value="Tritim_EIv0.3_1661770"/>
</dbReference>
<feature type="chain" id="PRO_5010902933" description="Potassium/proton antiporter CemA" evidence="10">
    <location>
        <begin position="26"/>
        <end position="230"/>
    </location>
</feature>
<evidence type="ECO:0000256" key="10">
    <source>
        <dbReference type="SAM" id="SignalP"/>
    </source>
</evidence>
<dbReference type="GO" id="GO:0015297">
    <property type="term" value="F:antiporter activity"/>
    <property type="evidence" value="ECO:0007669"/>
    <property type="project" value="UniProtKB-KW"/>
</dbReference>
<dbReference type="EMBL" id="KJ614410">
    <property type="protein sequence ID" value="AIG91587.1"/>
    <property type="molecule type" value="Genomic_DNA"/>
</dbReference>
<gene>
    <name evidence="9 11" type="primary">cemA</name>
    <name evidence="14" type="synonym">ycf10</name>
</gene>
<keyword evidence="7 9" id="KW-0472">Membrane</keyword>
<reference evidence="12" key="3">
    <citation type="journal article" date="2017" name="BMC Evol. Biol.">
        <title>Dated tribe-wide whole chloroplast genome phylogeny indicates recurrent hybridizations within Triticeae.</title>
        <authorList>
            <person name="Bernhardt N."/>
            <person name="Brassac J."/>
            <person name="Kilian B."/>
            <person name="Blattner F.R."/>
        </authorList>
    </citation>
    <scope>NUCLEOTIDE SEQUENCE</scope>
</reference>
<evidence type="ECO:0000256" key="7">
    <source>
        <dbReference type="ARBA" id="ARBA00023136"/>
    </source>
</evidence>
<keyword evidence="11" id="KW-0150">Chloroplast</keyword>
<protein>
    <recommendedName>
        <fullName evidence="9">Potassium/proton antiporter CemA</fullName>
    </recommendedName>
    <alternativeName>
        <fullName evidence="9">Chloroplast envelope membrane protein A</fullName>
        <shortName evidence="9">CemA</shortName>
    </alternativeName>
</protein>
<dbReference type="Gramene" id="Tritim_EIv0.3_1657120.1">
    <property type="protein sequence ID" value="Tritim_EIv0.3_1657120.1.CDS1"/>
    <property type="gene ID" value="Tritim_EIv0.3_1657120"/>
</dbReference>
<organism evidence="11">
    <name type="scientific">Triticum timopheevii</name>
    <name type="common">Timopheev's wheat</name>
    <name type="synonym">Triticum dicoccon var. timopheevii</name>
    <dbReference type="NCBI Taxonomy" id="4570"/>
    <lineage>
        <taxon>Eukaryota</taxon>
        <taxon>Viridiplantae</taxon>
        <taxon>Streptophyta</taxon>
        <taxon>Embryophyta</taxon>
        <taxon>Tracheophyta</taxon>
        <taxon>Spermatophyta</taxon>
        <taxon>Magnoliopsida</taxon>
        <taxon>Liliopsida</taxon>
        <taxon>Poales</taxon>
        <taxon>Poaceae</taxon>
        <taxon>BOP clade</taxon>
        <taxon>Pooideae</taxon>
        <taxon>Triticodae</taxon>
        <taxon>Triticeae</taxon>
        <taxon>Triticinae</taxon>
        <taxon>Triticum</taxon>
    </lineage>
</organism>
<reference evidence="11" key="1">
    <citation type="journal article" date="2014" name="New Phytol.">
        <title>The chloroplast view of the evolution of polyploid wheat.</title>
        <authorList>
            <person name="Gornicki P."/>
            <person name="Zhu H."/>
            <person name="Wang J."/>
            <person name="Challa G.S."/>
            <person name="Zhang Z."/>
            <person name="Gill B.S."/>
            <person name="Li W."/>
        </authorList>
    </citation>
    <scope>NUCLEOTIDE SEQUENCE</scope>
</reference>
<keyword evidence="9" id="KW-0633">Potassium transport</keyword>
<comment type="function">
    <text evidence="9">Contributes to K(+)/H(+) antiport activity by supporting proton efflux to control proton extrusion and homeostasis in chloroplasts in a light-dependent manner to modulate photosynthesis. Prevents excessive induction of non-photochemical quenching (NPQ) under continuous-light conditions. Indirectly promotes efficient inorganic carbon uptake into chloroplasts.</text>
</comment>
<name>A0A075VWE9_TRITI</name>
<evidence type="ECO:0000256" key="5">
    <source>
        <dbReference type="ARBA" id="ARBA00022989"/>
    </source>
</evidence>
<dbReference type="EMBL" id="AB976560">
    <property type="protein sequence ID" value="BAP59046.1"/>
    <property type="molecule type" value="Genomic_DNA"/>
</dbReference>
<dbReference type="EMBL" id="MG958559">
    <property type="protein sequence ID" value="QBK83622.1"/>
    <property type="molecule type" value="Genomic_DNA"/>
</dbReference>
<dbReference type="InterPro" id="IPR004282">
    <property type="entry name" value="CemA"/>
</dbReference>
<keyword evidence="2 9" id="KW-0813">Transport</keyword>
<dbReference type="GO" id="GO:0009706">
    <property type="term" value="C:chloroplast inner membrane"/>
    <property type="evidence" value="ECO:0007669"/>
    <property type="project" value="UniProtKB-SubCell"/>
</dbReference>
<dbReference type="Gramene" id="Tritim_EIv0.3_1659680.1">
    <property type="protein sequence ID" value="Tritim_EIv0.3_1659680.1.CDS1"/>
    <property type="gene ID" value="Tritim_EIv0.3_1659680"/>
</dbReference>
<dbReference type="EMBL" id="KJ614409">
    <property type="protein sequence ID" value="AIG91505.1"/>
    <property type="molecule type" value="Genomic_DNA"/>
</dbReference>
<keyword evidence="4 9" id="KW-0375">Hydrogen ion transport</keyword>
<evidence type="ECO:0000313" key="13">
    <source>
        <dbReference type="EMBL" id="BAP59046.1"/>
    </source>
</evidence>
<evidence type="ECO:0000313" key="14">
    <source>
        <dbReference type="EMBL" id="QBK82556.1"/>
    </source>
</evidence>
<evidence type="ECO:0000256" key="1">
    <source>
        <dbReference type="ARBA" id="ARBA00004141"/>
    </source>
</evidence>
<dbReference type="RefSeq" id="YP_009054847.1">
    <property type="nucleotide sequence ID" value="NC_024764.1"/>
</dbReference>
<dbReference type="Gramene" id="Tritim_EIv0.3_1656820.1">
    <property type="protein sequence ID" value="Tritim_EIv0.3_1656820.1.CDS1"/>
    <property type="gene ID" value="Tritim_EIv0.3_1656820"/>
</dbReference>
<feature type="transmembrane region" description="Helical" evidence="9">
    <location>
        <begin position="188"/>
        <end position="211"/>
    </location>
</feature>
<dbReference type="GO" id="GO:0015078">
    <property type="term" value="F:proton transmembrane transporter activity"/>
    <property type="evidence" value="ECO:0007669"/>
    <property type="project" value="UniProtKB-UniRule"/>
</dbReference>
<dbReference type="AlphaFoldDB" id="A0A075VWE9"/>
<dbReference type="Gramene" id="Tritim_EIv0.3_1665860.1">
    <property type="protein sequence ID" value="Tritim_EIv0.3_1665860.1.CDS1"/>
    <property type="gene ID" value="Tritim_EIv0.3_1665860"/>
</dbReference>